<evidence type="ECO:0000256" key="4">
    <source>
        <dbReference type="ARBA" id="ARBA00022490"/>
    </source>
</evidence>
<feature type="domain" description="Ribosomal RNA small subunit methyltransferase E PUA-like" evidence="13">
    <location>
        <begin position="78"/>
        <end position="119"/>
    </location>
</feature>
<dbReference type="Gene3D" id="2.40.240.20">
    <property type="entry name" value="Hypothetical PUA domain-like, domain 1"/>
    <property type="match status" value="1"/>
</dbReference>
<gene>
    <name evidence="14" type="ORF">Bathy06g03070</name>
</gene>
<dbReference type="PANTHER" id="PTHR30027">
    <property type="entry name" value="RIBOSOMAL RNA SMALL SUBUNIT METHYLTRANSFERASE E"/>
    <property type="match status" value="1"/>
</dbReference>
<proteinExistence type="inferred from homology"/>
<dbReference type="Pfam" id="PF04452">
    <property type="entry name" value="Methyltrans_RNA"/>
    <property type="match status" value="1"/>
</dbReference>
<dbReference type="RefSeq" id="XP_007512596.1">
    <property type="nucleotide sequence ID" value="XM_007512534.1"/>
</dbReference>
<protein>
    <recommendedName>
        <fullName evidence="3">16S rRNA (uracil(1498)-N(3))-methyltransferase</fullName>
        <ecNumber evidence="3">2.1.1.193</ecNumber>
    </recommendedName>
</protein>
<evidence type="ECO:0000256" key="10">
    <source>
        <dbReference type="ARBA" id="ARBA00047944"/>
    </source>
</evidence>
<evidence type="ECO:0000256" key="6">
    <source>
        <dbReference type="ARBA" id="ARBA00022603"/>
    </source>
</evidence>
<dbReference type="OrthoDB" id="3465at2759"/>
<dbReference type="InterPro" id="IPR046887">
    <property type="entry name" value="RsmE_PUA-like"/>
</dbReference>
<comment type="similarity">
    <text evidence="2">Belongs to the RNA methyltransferase RsmE family.</text>
</comment>
<evidence type="ECO:0000259" key="13">
    <source>
        <dbReference type="Pfam" id="PF20260"/>
    </source>
</evidence>
<dbReference type="EC" id="2.1.1.193" evidence="3"/>
<dbReference type="CDD" id="cd18084">
    <property type="entry name" value="RsmE-like"/>
    <property type="match status" value="1"/>
</dbReference>
<dbReference type="GO" id="GO:0070042">
    <property type="term" value="F:rRNA (uridine-N3-)-methyltransferase activity"/>
    <property type="evidence" value="ECO:0007669"/>
    <property type="project" value="TreeGrafter"/>
</dbReference>
<reference evidence="14 15" key="1">
    <citation type="submission" date="2011-10" db="EMBL/GenBank/DDBJ databases">
        <authorList>
            <person name="Genoscope - CEA"/>
        </authorList>
    </citation>
    <scope>NUCLEOTIDE SEQUENCE [LARGE SCALE GENOMIC DNA]</scope>
    <source>
        <strain evidence="14 15">RCC 1105</strain>
    </source>
</reference>
<evidence type="ECO:0000256" key="5">
    <source>
        <dbReference type="ARBA" id="ARBA00022552"/>
    </source>
</evidence>
<keyword evidence="15" id="KW-1185">Reference proteome</keyword>
<evidence type="ECO:0000256" key="8">
    <source>
        <dbReference type="ARBA" id="ARBA00022691"/>
    </source>
</evidence>
<dbReference type="InterPro" id="IPR029028">
    <property type="entry name" value="Alpha/beta_knot_MTases"/>
</dbReference>
<dbReference type="Proteomes" id="UP000198341">
    <property type="component" value="Chromosome 6"/>
</dbReference>
<keyword evidence="8" id="KW-0949">S-adenosyl-L-methionine</keyword>
<dbReference type="EMBL" id="FO082273">
    <property type="protein sequence ID" value="CCO17196.1"/>
    <property type="molecule type" value="Genomic_DNA"/>
</dbReference>
<evidence type="ECO:0000256" key="3">
    <source>
        <dbReference type="ARBA" id="ARBA00012328"/>
    </source>
</evidence>
<dbReference type="PANTHER" id="PTHR30027:SF3">
    <property type="entry name" value="16S RRNA (URACIL(1498)-N(3))-METHYLTRANSFERASE"/>
    <property type="match status" value="1"/>
</dbReference>
<dbReference type="InterPro" id="IPR046886">
    <property type="entry name" value="RsmE_MTase_dom"/>
</dbReference>
<name>K8EGP6_9CHLO</name>
<organism evidence="14 15">
    <name type="scientific">Bathycoccus prasinos</name>
    <dbReference type="NCBI Taxonomy" id="41875"/>
    <lineage>
        <taxon>Eukaryota</taxon>
        <taxon>Viridiplantae</taxon>
        <taxon>Chlorophyta</taxon>
        <taxon>Mamiellophyceae</taxon>
        <taxon>Mamiellales</taxon>
        <taxon>Bathycoccaceae</taxon>
        <taxon>Bathycoccus</taxon>
    </lineage>
</organism>
<dbReference type="KEGG" id="bpg:Bathy06g03070"/>
<dbReference type="SUPFAM" id="SSF88697">
    <property type="entry name" value="PUA domain-like"/>
    <property type="match status" value="1"/>
</dbReference>
<feature type="domain" description="Ribosomal RNA small subunit methyltransferase E methyltransferase" evidence="12">
    <location>
        <begin position="209"/>
        <end position="346"/>
    </location>
</feature>
<comment type="subcellular location">
    <subcellularLocation>
        <location evidence="1">Cytoplasm</location>
    </subcellularLocation>
</comment>
<evidence type="ECO:0000256" key="9">
    <source>
        <dbReference type="ARBA" id="ARBA00025699"/>
    </source>
</evidence>
<dbReference type="GO" id="GO:0070475">
    <property type="term" value="P:rRNA base methylation"/>
    <property type="evidence" value="ECO:0007669"/>
    <property type="project" value="TreeGrafter"/>
</dbReference>
<dbReference type="InterPro" id="IPR029026">
    <property type="entry name" value="tRNA_m1G_MTases_N"/>
</dbReference>
<evidence type="ECO:0000256" key="11">
    <source>
        <dbReference type="SAM" id="MobiDB-lite"/>
    </source>
</evidence>
<dbReference type="GO" id="GO:0005737">
    <property type="term" value="C:cytoplasm"/>
    <property type="evidence" value="ECO:0007669"/>
    <property type="project" value="UniProtKB-SubCell"/>
</dbReference>
<keyword evidence="6" id="KW-0489">Methyltransferase</keyword>
<dbReference type="InterPro" id="IPR015947">
    <property type="entry name" value="PUA-like_sf"/>
</dbReference>
<evidence type="ECO:0000259" key="12">
    <source>
        <dbReference type="Pfam" id="PF04452"/>
    </source>
</evidence>
<sequence>MTSSSAIRHFTLTFDRQMHSFRSMRILQSRRSFVSSSISSSDNGTTSENVNANRKAQTLRLQRFYVRPETFETSNFSLSKEDSRHALKSLRLRVDDAIEVCDGQGRVKRAQLVDIDSRRTDATFEMMSSKEENFHPFPGRVKWDVVCACAGIKGERSSVLVEKLTELNGRALVPLLTSRSGKIGSASASGKNASKGGSSSDNSIGRSKRRKNEEEEDEETGKKLRWQRVALAASKQSLRAHVFGIEKPVNFNDFVSSTYFREATCRFVAAAGGADFAEKLRGVKENVLKDDDEITKERYGLIIIGPEGDFDDDEMKVLMDTCETISLGDLRLRTETAAIASLSIAQMITNV</sequence>
<dbReference type="AlphaFoldDB" id="K8EGP6"/>
<dbReference type="eggNOG" id="ENOG502QPPV">
    <property type="taxonomic scope" value="Eukaryota"/>
</dbReference>
<comment type="catalytic activity">
    <reaction evidence="10">
        <text>uridine(1498) in 16S rRNA + S-adenosyl-L-methionine = N(3)-methyluridine(1498) in 16S rRNA + S-adenosyl-L-homocysteine + H(+)</text>
        <dbReference type="Rhea" id="RHEA:42920"/>
        <dbReference type="Rhea" id="RHEA-COMP:10283"/>
        <dbReference type="Rhea" id="RHEA-COMP:10284"/>
        <dbReference type="ChEBI" id="CHEBI:15378"/>
        <dbReference type="ChEBI" id="CHEBI:57856"/>
        <dbReference type="ChEBI" id="CHEBI:59789"/>
        <dbReference type="ChEBI" id="CHEBI:65315"/>
        <dbReference type="ChEBI" id="CHEBI:74502"/>
        <dbReference type="EC" id="2.1.1.193"/>
    </reaction>
</comment>
<dbReference type="Pfam" id="PF20260">
    <property type="entry name" value="PUA_4"/>
    <property type="match status" value="1"/>
</dbReference>
<evidence type="ECO:0000256" key="2">
    <source>
        <dbReference type="ARBA" id="ARBA00005528"/>
    </source>
</evidence>
<evidence type="ECO:0000313" key="15">
    <source>
        <dbReference type="Proteomes" id="UP000198341"/>
    </source>
</evidence>
<keyword evidence="7" id="KW-0808">Transferase</keyword>
<dbReference type="Gene3D" id="3.40.1280.10">
    <property type="match status" value="1"/>
</dbReference>
<dbReference type="SUPFAM" id="SSF75217">
    <property type="entry name" value="alpha/beta knot"/>
    <property type="match status" value="1"/>
</dbReference>
<accession>K8EGP6</accession>
<evidence type="ECO:0000256" key="7">
    <source>
        <dbReference type="ARBA" id="ARBA00022679"/>
    </source>
</evidence>
<keyword evidence="4" id="KW-0963">Cytoplasm</keyword>
<comment type="function">
    <text evidence="9">Specifically methylates the N3 position of the uracil ring of uridine 1498 (m3U1498) in 16S rRNA. Acts on the fully assembled 30S ribosomal subunit.</text>
</comment>
<evidence type="ECO:0000313" key="14">
    <source>
        <dbReference type="EMBL" id="CCO17196.1"/>
    </source>
</evidence>
<feature type="region of interest" description="Disordered" evidence="11">
    <location>
        <begin position="181"/>
        <end position="222"/>
    </location>
</feature>
<keyword evidence="5" id="KW-0698">rRNA processing</keyword>
<evidence type="ECO:0000256" key="1">
    <source>
        <dbReference type="ARBA" id="ARBA00004496"/>
    </source>
</evidence>
<feature type="compositionally biased region" description="Low complexity" evidence="11">
    <location>
        <begin position="181"/>
        <end position="205"/>
    </location>
</feature>
<dbReference type="GeneID" id="19015287"/>
<dbReference type="STRING" id="41875.K8EGP6"/>
<dbReference type="InterPro" id="IPR006700">
    <property type="entry name" value="RsmE"/>
</dbReference>
<dbReference type="NCBIfam" id="TIGR00046">
    <property type="entry name" value="RsmE family RNA methyltransferase"/>
    <property type="match status" value="1"/>
</dbReference>